<dbReference type="Gene3D" id="3.30.70.100">
    <property type="match status" value="1"/>
</dbReference>
<dbReference type="STRING" id="670307.HYPDE_40758"/>
<dbReference type="PANTHER" id="PTHR41521">
    <property type="match status" value="1"/>
</dbReference>
<dbReference type="InterPro" id="IPR010753">
    <property type="entry name" value="DUF1330"/>
</dbReference>
<protein>
    <recommendedName>
        <fullName evidence="1">DUF1330 domain-containing protein</fullName>
    </recommendedName>
</protein>
<gene>
    <name evidence="2" type="ORF">HYPDE_40758</name>
</gene>
<proteinExistence type="predicted"/>
<dbReference type="InterPro" id="IPR011008">
    <property type="entry name" value="Dimeric_a/b-barrel"/>
</dbReference>
<feature type="domain" description="DUF1330" evidence="1">
    <location>
        <begin position="3"/>
        <end position="95"/>
    </location>
</feature>
<evidence type="ECO:0000313" key="3">
    <source>
        <dbReference type="Proteomes" id="UP000005952"/>
    </source>
</evidence>
<dbReference type="Proteomes" id="UP000005952">
    <property type="component" value="Chromosome"/>
</dbReference>
<dbReference type="SUPFAM" id="SSF54909">
    <property type="entry name" value="Dimeric alpha+beta barrel"/>
    <property type="match status" value="1"/>
</dbReference>
<dbReference type="PANTHER" id="PTHR41521:SF4">
    <property type="entry name" value="BLR0684 PROTEIN"/>
    <property type="match status" value="1"/>
</dbReference>
<dbReference type="KEGG" id="hdt:HYPDE_40758"/>
<dbReference type="OrthoDB" id="9806380at2"/>
<evidence type="ECO:0000259" key="1">
    <source>
        <dbReference type="Pfam" id="PF07045"/>
    </source>
</evidence>
<reference evidence="2 3" key="1">
    <citation type="journal article" date="2013" name="Genome Announc.">
        <title>Genome sequences for three denitrifying bacterial strains isolated from a uranium- and nitrate-contaminated subsurface environment.</title>
        <authorList>
            <person name="Venkatramanan R."/>
            <person name="Prakash O."/>
            <person name="Woyke T."/>
            <person name="Chain P."/>
            <person name="Goodwin L.A."/>
            <person name="Watson D."/>
            <person name="Brooks S."/>
            <person name="Kostka J.E."/>
            <person name="Green S.J."/>
        </authorList>
    </citation>
    <scope>NUCLEOTIDE SEQUENCE [LARGE SCALE GENOMIC DNA]</scope>
    <source>
        <strain evidence="2 3">1NES1</strain>
    </source>
</reference>
<dbReference type="Pfam" id="PF07045">
    <property type="entry name" value="DUF1330"/>
    <property type="match status" value="1"/>
</dbReference>
<dbReference type="EMBL" id="CP005587">
    <property type="protein sequence ID" value="AGK59820.1"/>
    <property type="molecule type" value="Genomic_DNA"/>
</dbReference>
<keyword evidence="3" id="KW-1185">Reference proteome</keyword>
<dbReference type="eggNOG" id="COG5470">
    <property type="taxonomic scope" value="Bacteria"/>
</dbReference>
<dbReference type="HOGENOM" id="CLU_145407_3_0_5"/>
<name>N0BI46_9HYPH</name>
<dbReference type="AlphaFoldDB" id="N0BI46"/>
<dbReference type="RefSeq" id="WP_015599834.1">
    <property type="nucleotide sequence ID" value="NC_021172.1"/>
</dbReference>
<sequence>MPKGYVIAHATVTDPEKWAAYVAKSKIALDKYEGKPIIRGGRYEIVEGNGTARNVVLEFPSYEHAHGYATSPEYAEAKALRQGAGKLDITVVEGV</sequence>
<organism evidence="2 3">
    <name type="scientific">Hyphomicrobium denitrificans 1NES1</name>
    <dbReference type="NCBI Taxonomy" id="670307"/>
    <lineage>
        <taxon>Bacteria</taxon>
        <taxon>Pseudomonadati</taxon>
        <taxon>Pseudomonadota</taxon>
        <taxon>Alphaproteobacteria</taxon>
        <taxon>Hyphomicrobiales</taxon>
        <taxon>Hyphomicrobiaceae</taxon>
        <taxon>Hyphomicrobium</taxon>
    </lineage>
</organism>
<accession>N0BI46</accession>
<evidence type="ECO:0000313" key="2">
    <source>
        <dbReference type="EMBL" id="AGK59820.1"/>
    </source>
</evidence>